<evidence type="ECO:0000313" key="1">
    <source>
        <dbReference type="EMBL" id="NHK98341.1"/>
    </source>
</evidence>
<comment type="caution">
    <text evidence="1">The sequence shown here is derived from an EMBL/GenBank/DDBJ whole genome shotgun (WGS) entry which is preliminary data.</text>
</comment>
<dbReference type="PANTHER" id="PTHR12697">
    <property type="entry name" value="PBS LYASE HEAT-LIKE PROTEIN"/>
    <property type="match status" value="1"/>
</dbReference>
<proteinExistence type="predicted"/>
<dbReference type="Pfam" id="PF13646">
    <property type="entry name" value="HEAT_2"/>
    <property type="match status" value="2"/>
</dbReference>
<name>A0ABX0HVM3_9BURK</name>
<gene>
    <name evidence="1" type="ORF">G7087_08140</name>
</gene>
<dbReference type="PANTHER" id="PTHR12697:SF5">
    <property type="entry name" value="DEOXYHYPUSINE HYDROXYLASE"/>
    <property type="match status" value="1"/>
</dbReference>
<evidence type="ECO:0000313" key="2">
    <source>
        <dbReference type="Proteomes" id="UP000802098"/>
    </source>
</evidence>
<keyword evidence="2" id="KW-1185">Reference proteome</keyword>
<dbReference type="InterPro" id="IPR011989">
    <property type="entry name" value="ARM-like"/>
</dbReference>
<dbReference type="InterPro" id="IPR016024">
    <property type="entry name" value="ARM-type_fold"/>
</dbReference>
<organism evidence="1 2">
    <name type="scientific">Rubrivivax benzoatilyticus</name>
    <dbReference type="NCBI Taxonomy" id="316997"/>
    <lineage>
        <taxon>Bacteria</taxon>
        <taxon>Pseudomonadati</taxon>
        <taxon>Pseudomonadota</taxon>
        <taxon>Betaproteobacteria</taxon>
        <taxon>Burkholderiales</taxon>
        <taxon>Sphaerotilaceae</taxon>
        <taxon>Rubrivivax</taxon>
    </lineage>
</organism>
<dbReference type="Gene3D" id="1.25.10.10">
    <property type="entry name" value="Leucine-rich Repeat Variant"/>
    <property type="match status" value="1"/>
</dbReference>
<dbReference type="SMART" id="SM00567">
    <property type="entry name" value="EZ_HEAT"/>
    <property type="match status" value="4"/>
</dbReference>
<dbReference type="Proteomes" id="UP000802098">
    <property type="component" value="Unassembled WGS sequence"/>
</dbReference>
<dbReference type="RefSeq" id="WP_029718347.1">
    <property type="nucleotide sequence ID" value="NZ_JAAOCD010000003.1"/>
</dbReference>
<accession>A0ABX0HVM3</accession>
<sequence length="208" mass="22285">MGLRRTDAPAPLREVVEREFPRDLPGLLSQLRSADAERRRWAARDLAVHPQAVPALGEALSHEDDAGVRYALFTSLTALADAASVDVLLPLLRTEDAGLRNGAIEALAEMPQAVSPRVEALLHDADPDVRIFAVNLLAELRHPRVPDWLAQVLAEDPQVNVVAAAIDALAEAGSPQHVPALRAAAARFAADPFVGFAAQMAIERIEAA</sequence>
<dbReference type="SUPFAM" id="SSF48371">
    <property type="entry name" value="ARM repeat"/>
    <property type="match status" value="1"/>
</dbReference>
<dbReference type="InterPro" id="IPR004155">
    <property type="entry name" value="PBS_lyase_HEAT"/>
</dbReference>
<protein>
    <submittedName>
        <fullName evidence="1">HEAT repeat domain-containing protein</fullName>
    </submittedName>
</protein>
<dbReference type="EMBL" id="JAAOCD010000003">
    <property type="protein sequence ID" value="NHK98341.1"/>
    <property type="molecule type" value="Genomic_DNA"/>
</dbReference>
<reference evidence="1 2" key="1">
    <citation type="submission" date="2020-03" db="EMBL/GenBank/DDBJ databases">
        <title>Rubrivivax benzoatilyticus JA2 (sequenced after 10 years sub-culturing).</title>
        <authorList>
            <person name="Gupta D."/>
            <person name="Chintalapati S."/>
            <person name="Chintalapati V.R."/>
        </authorList>
    </citation>
    <scope>NUCLEOTIDE SEQUENCE [LARGE SCALE GENOMIC DNA]</scope>
    <source>
        <strain evidence="1 2">JA2-Mal</strain>
    </source>
</reference>